<feature type="transmembrane region" description="Helical" evidence="2">
    <location>
        <begin position="219"/>
        <end position="238"/>
    </location>
</feature>
<organism evidence="4">
    <name type="scientific">Palpitomonas bilix</name>
    <dbReference type="NCBI Taxonomy" id="652834"/>
    <lineage>
        <taxon>Eukaryota</taxon>
        <taxon>Eukaryota incertae sedis</taxon>
    </lineage>
</organism>
<dbReference type="AlphaFoldDB" id="A0A7S3D101"/>
<name>A0A7S3D101_9EUKA</name>
<dbReference type="GO" id="GO:0032588">
    <property type="term" value="C:trans-Golgi network membrane"/>
    <property type="evidence" value="ECO:0007669"/>
    <property type="project" value="TreeGrafter"/>
</dbReference>
<keyword evidence="2" id="KW-0812">Transmembrane</keyword>
<keyword evidence="2" id="KW-1133">Transmembrane helix</keyword>
<reference evidence="4" key="1">
    <citation type="submission" date="2021-01" db="EMBL/GenBank/DDBJ databases">
        <authorList>
            <person name="Corre E."/>
            <person name="Pelletier E."/>
            <person name="Niang G."/>
            <person name="Scheremetjew M."/>
            <person name="Finn R."/>
            <person name="Kale V."/>
            <person name="Holt S."/>
            <person name="Cochrane G."/>
            <person name="Meng A."/>
            <person name="Brown T."/>
            <person name="Cohen L."/>
        </authorList>
    </citation>
    <scope>NUCLEOTIDE SEQUENCE</scope>
    <source>
        <strain evidence="4">NIES-2562</strain>
    </source>
</reference>
<feature type="compositionally biased region" description="Basic and acidic residues" evidence="1">
    <location>
        <begin position="10"/>
        <end position="23"/>
    </location>
</feature>
<gene>
    <name evidence="3" type="ORF">PBIL07802_LOCUS4712</name>
    <name evidence="4" type="ORF">PBIL07802_LOCUS4713</name>
</gene>
<feature type="region of interest" description="Disordered" evidence="1">
    <location>
        <begin position="1"/>
        <end position="41"/>
    </location>
</feature>
<evidence type="ECO:0000313" key="3">
    <source>
        <dbReference type="EMBL" id="CAE0242547.1"/>
    </source>
</evidence>
<keyword evidence="2" id="KW-0472">Membrane</keyword>
<accession>A0A7S3D101</accession>
<feature type="transmembrane region" description="Helical" evidence="2">
    <location>
        <begin position="273"/>
        <end position="294"/>
    </location>
</feature>
<dbReference type="EMBL" id="HBIB01007606">
    <property type="protein sequence ID" value="CAE0242547.1"/>
    <property type="molecule type" value="Transcribed_RNA"/>
</dbReference>
<dbReference type="GO" id="GO:0005765">
    <property type="term" value="C:lysosomal membrane"/>
    <property type="evidence" value="ECO:0007669"/>
    <property type="project" value="TreeGrafter"/>
</dbReference>
<feature type="transmembrane region" description="Helical" evidence="2">
    <location>
        <begin position="143"/>
        <end position="163"/>
    </location>
</feature>
<sequence length="295" mass="32778">MQRRGSGRGSSDEPRKQRKKWVEDSNDEVTTDPDIPRVPLPFVSPEKKLFKDEEEKNSFYKSPDEFSPAHGGASTGLAAELVHRNQAYIRMCWLVAIAIVMGGSTILYLLCGRKSYEGEIFGLRMGGQCITSDFSTLSSRIRVAFQCCSLTTLIILAGIALVARGRETSSAVDPIYGEEGVTLAINKKFLQNTLEQTCLFAINLVALTTYDLMADHMYLVFWITALHLVARVVFWIGYHRSYYTGGGGVTTPVGDVGRARRPYQDPMWRAPGFALSIWVNIALILANLAMPFLAH</sequence>
<dbReference type="PANTHER" id="PTHR31004:SF1">
    <property type="entry name" value="TRANSMEMBRANE PROTEIN 79"/>
    <property type="match status" value="1"/>
</dbReference>
<proteinExistence type="predicted"/>
<dbReference type="PANTHER" id="PTHR31004">
    <property type="entry name" value="TRANSMEMBRANE PROTEIN 79"/>
    <property type="match status" value="1"/>
</dbReference>
<evidence type="ECO:0000256" key="1">
    <source>
        <dbReference type="SAM" id="MobiDB-lite"/>
    </source>
</evidence>
<dbReference type="EMBL" id="HBIB01007607">
    <property type="protein sequence ID" value="CAE0242548.1"/>
    <property type="molecule type" value="Transcribed_RNA"/>
</dbReference>
<dbReference type="GO" id="GO:0045055">
    <property type="term" value="P:regulated exocytosis"/>
    <property type="evidence" value="ECO:0007669"/>
    <property type="project" value="TreeGrafter"/>
</dbReference>
<evidence type="ECO:0000313" key="4">
    <source>
        <dbReference type="EMBL" id="CAE0242548.1"/>
    </source>
</evidence>
<evidence type="ECO:0000256" key="2">
    <source>
        <dbReference type="SAM" id="Phobius"/>
    </source>
</evidence>
<feature type="transmembrane region" description="Helical" evidence="2">
    <location>
        <begin position="91"/>
        <end position="110"/>
    </location>
</feature>
<protein>
    <submittedName>
        <fullName evidence="4">Uncharacterized protein</fullName>
    </submittedName>
</protein>